<name>A0A5K0U6U8_9VIRU</name>
<keyword evidence="2" id="KW-1185">Reference proteome</keyword>
<reference evidence="1 2" key="1">
    <citation type="submission" date="2018-10" db="EMBL/GenBank/DDBJ databases">
        <authorList>
            <consortium name="IHU Genomes"/>
        </authorList>
    </citation>
    <scope>NUCLEOTIDE SEQUENCE [LARGE SCALE GENOMIC DNA]</scope>
    <source>
        <strain evidence="1 2">A1</strain>
    </source>
</reference>
<accession>A0A5K0U6U8</accession>
<dbReference type="EMBL" id="UPSH01000001">
    <property type="protein sequence ID" value="VBB17648.1"/>
    <property type="molecule type" value="Genomic_DNA"/>
</dbReference>
<gene>
    <name evidence="1" type="ORF">YASMINEVIRUS_111</name>
</gene>
<evidence type="ECO:0000313" key="2">
    <source>
        <dbReference type="Proteomes" id="UP000594342"/>
    </source>
</evidence>
<proteinExistence type="predicted"/>
<organism evidence="1 2">
    <name type="scientific">Yasminevirus sp. GU-2018</name>
    <dbReference type="NCBI Taxonomy" id="2420051"/>
    <lineage>
        <taxon>Viruses</taxon>
        <taxon>Varidnaviria</taxon>
        <taxon>Bamfordvirae</taxon>
        <taxon>Nucleocytoviricota</taxon>
        <taxon>Megaviricetes</taxon>
        <taxon>Imitervirales</taxon>
        <taxon>Mimiviridae</taxon>
        <taxon>Klosneuvirinae</taxon>
        <taxon>Yasminevirus</taxon>
        <taxon>Yasminevirus saudimassiliense</taxon>
    </lineage>
</organism>
<comment type="caution">
    <text evidence="1">The sequence shown here is derived from an EMBL/GenBank/DDBJ whole genome shotgun (WGS) entry which is preliminary data.</text>
</comment>
<evidence type="ECO:0000313" key="1">
    <source>
        <dbReference type="EMBL" id="VBB17648.1"/>
    </source>
</evidence>
<sequence>MYLIMGGMKIHNTTNTLSCLSREEQRLFSLLDASRDPRYYSYSLNSVLKAMNIDRVGLDVICESLQKKLGDDYKVNIFDWRDRSGKIYTFVGFEYRRRDYERDAKNSTNIVENNIKKGIYS</sequence>
<protein>
    <submittedName>
        <fullName evidence="1">Uncharacterized protein</fullName>
    </submittedName>
</protein>
<dbReference type="Proteomes" id="UP000594342">
    <property type="component" value="Unassembled WGS sequence"/>
</dbReference>